<proteinExistence type="predicted"/>
<comment type="caution">
    <text evidence="2">The sequence shown here is derived from an EMBL/GenBank/DDBJ whole genome shotgun (WGS) entry which is preliminary data.</text>
</comment>
<evidence type="ECO:0000313" key="3">
    <source>
        <dbReference type="Proteomes" id="UP000287908"/>
    </source>
</evidence>
<feature type="signal peptide" evidence="1">
    <location>
        <begin position="1"/>
        <end position="20"/>
    </location>
</feature>
<keyword evidence="1" id="KW-0732">Signal</keyword>
<protein>
    <submittedName>
        <fullName evidence="2">DUF4810 domain-containing protein</fullName>
    </submittedName>
</protein>
<dbReference type="PROSITE" id="PS51257">
    <property type="entry name" value="PROKAR_LIPOPROTEIN"/>
    <property type="match status" value="1"/>
</dbReference>
<dbReference type="RefSeq" id="WP_126783791.1">
    <property type="nucleotide sequence ID" value="NZ_PIQF01000001.1"/>
</dbReference>
<keyword evidence="3" id="KW-1185">Reference proteome</keyword>
<evidence type="ECO:0000313" key="2">
    <source>
        <dbReference type="EMBL" id="RUO77519.1"/>
    </source>
</evidence>
<evidence type="ECO:0000256" key="1">
    <source>
        <dbReference type="SAM" id="SignalP"/>
    </source>
</evidence>
<dbReference type="Proteomes" id="UP000287908">
    <property type="component" value="Unassembled WGS sequence"/>
</dbReference>
<dbReference type="EMBL" id="PIQF01000001">
    <property type="protein sequence ID" value="RUO77519.1"/>
    <property type="molecule type" value="Genomic_DNA"/>
</dbReference>
<sequence length="117" mass="13330">MIKRNLFAALGLVTLLSGCASNNGLYQWGNYEEALFVNYHEPAVKEEMLDNYLAFVREYEPGKQTIAPGLYAEAGTFMLNRGKAEEAIAFYQLERDNWPESEALMTTLINNLKERTQ</sequence>
<feature type="chain" id="PRO_5019152856" evidence="1">
    <location>
        <begin position="21"/>
        <end position="117"/>
    </location>
</feature>
<accession>A0A432ZHV9</accession>
<dbReference type="OrthoDB" id="9800218at2"/>
<dbReference type="Pfam" id="PF16068">
    <property type="entry name" value="DUF4810"/>
    <property type="match status" value="1"/>
</dbReference>
<name>A0A432ZHV9_9GAMM</name>
<gene>
    <name evidence="2" type="ORF">CWI81_03310</name>
</gene>
<dbReference type="InterPro" id="IPR014508">
    <property type="entry name" value="UCP020555_TPR-like"/>
</dbReference>
<dbReference type="AlphaFoldDB" id="A0A432ZHV9"/>
<reference evidence="2 3" key="1">
    <citation type="journal article" date="2011" name="Front. Microbiol.">
        <title>Genomic signatures of strain selection and enhancement in Bacillus atrophaeus var. globigii, a historical biowarfare simulant.</title>
        <authorList>
            <person name="Gibbons H.S."/>
            <person name="Broomall S.M."/>
            <person name="McNew L.A."/>
            <person name="Daligault H."/>
            <person name="Chapman C."/>
            <person name="Bruce D."/>
            <person name="Karavis M."/>
            <person name="Krepps M."/>
            <person name="McGregor P.A."/>
            <person name="Hong C."/>
            <person name="Park K.H."/>
            <person name="Akmal A."/>
            <person name="Feldman A."/>
            <person name="Lin J.S."/>
            <person name="Chang W.E."/>
            <person name="Higgs B.W."/>
            <person name="Demirev P."/>
            <person name="Lindquist J."/>
            <person name="Liem A."/>
            <person name="Fochler E."/>
            <person name="Read T.D."/>
            <person name="Tapia R."/>
            <person name="Johnson S."/>
            <person name="Bishop-Lilly K.A."/>
            <person name="Detter C."/>
            <person name="Han C."/>
            <person name="Sozhamannan S."/>
            <person name="Rosenzweig C.N."/>
            <person name="Skowronski E.W."/>
        </authorList>
    </citation>
    <scope>NUCLEOTIDE SEQUENCE [LARGE SCALE GENOMIC DNA]</scope>
    <source>
        <strain evidence="2 3">CL-SP19</strain>
    </source>
</reference>
<organism evidence="2 3">
    <name type="scientific">Idiomarina seosinensis</name>
    <dbReference type="NCBI Taxonomy" id="281739"/>
    <lineage>
        <taxon>Bacteria</taxon>
        <taxon>Pseudomonadati</taxon>
        <taxon>Pseudomonadota</taxon>
        <taxon>Gammaproteobacteria</taxon>
        <taxon>Alteromonadales</taxon>
        <taxon>Idiomarinaceae</taxon>
        <taxon>Idiomarina</taxon>
    </lineage>
</organism>